<evidence type="ECO:0000313" key="1">
    <source>
        <dbReference type="EMBL" id="CAB3999187.1"/>
    </source>
</evidence>
<keyword evidence="2" id="KW-1185">Reference proteome</keyword>
<comment type="caution">
    <text evidence="1">The sequence shown here is derived from an EMBL/GenBank/DDBJ whole genome shotgun (WGS) entry which is preliminary data.</text>
</comment>
<accession>A0A7D9I372</accession>
<dbReference type="OrthoDB" id="6103574at2759"/>
<dbReference type="Proteomes" id="UP001152795">
    <property type="component" value="Unassembled WGS sequence"/>
</dbReference>
<sequence length="132" mass="15785">NKKWFDKDCRFKRHEVRKLANQKHKDPSNNEIITSYHKALKTIKNSKESKKTIFHMEKIEELEKASEKDPISFWKSLKTSTDNLDFNETKNMHAEDEWLAYFEKLHSEHKLGDAQEENLECIKNYEKNQGSI</sequence>
<proteinExistence type="predicted"/>
<evidence type="ECO:0000313" key="2">
    <source>
        <dbReference type="Proteomes" id="UP001152795"/>
    </source>
</evidence>
<protein>
    <submittedName>
        <fullName evidence="1">Uncharacterized protein</fullName>
    </submittedName>
</protein>
<dbReference type="EMBL" id="CACRXK020003534">
    <property type="protein sequence ID" value="CAB3999187.1"/>
    <property type="molecule type" value="Genomic_DNA"/>
</dbReference>
<organism evidence="1 2">
    <name type="scientific">Paramuricea clavata</name>
    <name type="common">Red gorgonian</name>
    <name type="synonym">Violescent sea-whip</name>
    <dbReference type="NCBI Taxonomy" id="317549"/>
    <lineage>
        <taxon>Eukaryota</taxon>
        <taxon>Metazoa</taxon>
        <taxon>Cnidaria</taxon>
        <taxon>Anthozoa</taxon>
        <taxon>Octocorallia</taxon>
        <taxon>Malacalcyonacea</taxon>
        <taxon>Plexauridae</taxon>
        <taxon>Paramuricea</taxon>
    </lineage>
</organism>
<name>A0A7D9I372_PARCT</name>
<feature type="non-terminal residue" evidence="1">
    <location>
        <position position="1"/>
    </location>
</feature>
<dbReference type="AlphaFoldDB" id="A0A7D9I372"/>
<reference evidence="1" key="1">
    <citation type="submission" date="2020-04" db="EMBL/GenBank/DDBJ databases">
        <authorList>
            <person name="Alioto T."/>
            <person name="Alioto T."/>
            <person name="Gomez Garrido J."/>
        </authorList>
    </citation>
    <scope>NUCLEOTIDE SEQUENCE</scope>
    <source>
        <strain evidence="1">A484AB</strain>
    </source>
</reference>
<gene>
    <name evidence="1" type="ORF">PACLA_8A003955</name>
</gene>